<dbReference type="Gene3D" id="3.20.20.140">
    <property type="entry name" value="Metal-dependent hydrolases"/>
    <property type="match status" value="1"/>
</dbReference>
<dbReference type="Pfam" id="PF07969">
    <property type="entry name" value="Amidohydro_3"/>
    <property type="match status" value="1"/>
</dbReference>
<evidence type="ECO:0000259" key="1">
    <source>
        <dbReference type="Pfam" id="PF07969"/>
    </source>
</evidence>
<dbReference type="PANTHER" id="PTHR22642">
    <property type="entry name" value="IMIDAZOLONEPROPIONASE"/>
    <property type="match status" value="1"/>
</dbReference>
<reference evidence="2 3" key="1">
    <citation type="submission" date="2016-10" db="EMBL/GenBank/DDBJ databases">
        <authorList>
            <person name="de Groot N.N."/>
        </authorList>
    </citation>
    <scope>NUCLEOTIDE SEQUENCE [LARGE SCALE GENOMIC DNA]</scope>
    <source>
        <strain evidence="2 3">SLAS-1</strain>
    </source>
</reference>
<evidence type="ECO:0000313" key="3">
    <source>
        <dbReference type="Proteomes" id="UP000199476"/>
    </source>
</evidence>
<dbReference type="PANTHER" id="PTHR22642:SF2">
    <property type="entry name" value="PROTEIN LONG AFTER FAR-RED 3"/>
    <property type="match status" value="1"/>
</dbReference>
<name>A0A1G9QRH5_9FIRM</name>
<dbReference type="Proteomes" id="UP000199476">
    <property type="component" value="Unassembled WGS sequence"/>
</dbReference>
<evidence type="ECO:0000313" key="2">
    <source>
        <dbReference type="EMBL" id="SDM13606.1"/>
    </source>
</evidence>
<dbReference type="Gene3D" id="3.10.310.70">
    <property type="match status" value="1"/>
</dbReference>
<dbReference type="GO" id="GO:0016810">
    <property type="term" value="F:hydrolase activity, acting on carbon-nitrogen (but not peptide) bonds"/>
    <property type="evidence" value="ECO:0007669"/>
    <property type="project" value="InterPro"/>
</dbReference>
<sequence>MPDKNSKEPKIKIFRNCKIFAPHRSGSDPDTLIIAGNKIAKVCHSQNLDYDFWRQKYPVREIDLEDRRVLPGFVDSHMHALFMARDRDKIACLPPEVESIADIKEKIKEKKRELEEGEWIRGWGYDEEKLDEKRSPLREDLDRAAPDHPVMLIRTCNHIAVLNSEAMRQLGINSKTSEPEGGKIEKDGQGNLTGIFKEKAMMMLLNDLPDGGIDQRAESLLACSQDLFSLGITTIADSMAEKTPIDYYKIYRRAVKKGLKHKVILHYKWSELRHKEKMPDFKLERSSQIHIGGVKVIADGSVSGLTAWVDPAYLGADQNFGSKLIDREELRRAAEYARQNSLQLIIHAMGNKAIEMTVDTLYQHEDWLKNRPSIRLEHAALPDKKSLDKAARGDIGIVSQPIFPYAEIGSYLKNLGPERTSASYPFKSILDREIPLAFSSDAPATPWKPPADPLAGIKSAVTRKAHEGTVYNAEEGLNIVKSLRLYTESAAKISGLKDVGRLAEGFQADFIVLNRDILEADPENIDRIEVEKTYKKGILMHG</sequence>
<dbReference type="OrthoDB" id="9767366at2"/>
<keyword evidence="3" id="KW-1185">Reference proteome</keyword>
<dbReference type="SUPFAM" id="SSF51338">
    <property type="entry name" value="Composite domain of metallo-dependent hydrolases"/>
    <property type="match status" value="1"/>
</dbReference>
<dbReference type="STRING" id="321763.SAMN04488692_1182"/>
<dbReference type="Gene3D" id="2.30.40.10">
    <property type="entry name" value="Urease, subunit C, domain 1"/>
    <property type="match status" value="1"/>
</dbReference>
<dbReference type="InterPro" id="IPR011059">
    <property type="entry name" value="Metal-dep_hydrolase_composite"/>
</dbReference>
<dbReference type="EMBL" id="FNGO01000018">
    <property type="protein sequence ID" value="SDM13606.1"/>
    <property type="molecule type" value="Genomic_DNA"/>
</dbReference>
<dbReference type="RefSeq" id="WP_089761050.1">
    <property type="nucleotide sequence ID" value="NZ_FNGO01000018.1"/>
</dbReference>
<dbReference type="InterPro" id="IPR013108">
    <property type="entry name" value="Amidohydro_3"/>
</dbReference>
<proteinExistence type="predicted"/>
<dbReference type="InterPro" id="IPR032466">
    <property type="entry name" value="Metal_Hydrolase"/>
</dbReference>
<dbReference type="InterPro" id="IPR033932">
    <property type="entry name" value="YtcJ-like"/>
</dbReference>
<dbReference type="CDD" id="cd01300">
    <property type="entry name" value="YtcJ_like"/>
    <property type="match status" value="1"/>
</dbReference>
<accession>A0A1G9QRH5</accession>
<protein>
    <recommendedName>
        <fullName evidence="1">Amidohydrolase 3 domain-containing protein</fullName>
    </recommendedName>
</protein>
<dbReference type="SUPFAM" id="SSF51556">
    <property type="entry name" value="Metallo-dependent hydrolases"/>
    <property type="match status" value="1"/>
</dbReference>
<gene>
    <name evidence="2" type="ORF">SAMN04488692_1182</name>
</gene>
<feature type="domain" description="Amidohydrolase 3" evidence="1">
    <location>
        <begin position="60"/>
        <end position="537"/>
    </location>
</feature>
<organism evidence="2 3">
    <name type="scientific">Halarsenatibacter silvermanii</name>
    <dbReference type="NCBI Taxonomy" id="321763"/>
    <lineage>
        <taxon>Bacteria</taxon>
        <taxon>Bacillati</taxon>
        <taxon>Bacillota</taxon>
        <taxon>Clostridia</taxon>
        <taxon>Halanaerobiales</taxon>
        <taxon>Halarsenatibacteraceae</taxon>
        <taxon>Halarsenatibacter</taxon>
    </lineage>
</organism>
<dbReference type="AlphaFoldDB" id="A0A1G9QRH5"/>